<dbReference type="PANTHER" id="PTHR24320:SF227">
    <property type="entry name" value="RETINOL DEHYDROGENASE 11"/>
    <property type="match status" value="1"/>
</dbReference>
<keyword evidence="2" id="KW-0560">Oxidoreductase</keyword>
<keyword evidence="4" id="KW-1185">Reference proteome</keyword>
<dbReference type="RefSeq" id="WP_149405696.1">
    <property type="nucleotide sequence ID" value="NZ_JAWLKE010000010.1"/>
</dbReference>
<dbReference type="EMBL" id="JAWLKE010000010">
    <property type="protein sequence ID" value="MDV6233365.1"/>
    <property type="molecule type" value="Genomic_DNA"/>
</dbReference>
<organism evidence="3 4">
    <name type="scientific">Rhodococcus cercidiphylli</name>
    <dbReference type="NCBI Taxonomy" id="489916"/>
    <lineage>
        <taxon>Bacteria</taxon>
        <taxon>Bacillati</taxon>
        <taxon>Actinomycetota</taxon>
        <taxon>Actinomycetes</taxon>
        <taxon>Mycobacteriales</taxon>
        <taxon>Nocardiaceae</taxon>
        <taxon>Rhodococcus</taxon>
    </lineage>
</organism>
<dbReference type="CDD" id="cd05327">
    <property type="entry name" value="retinol-DH_like_SDR_c_like"/>
    <property type="match status" value="1"/>
</dbReference>
<dbReference type="PRINTS" id="PR00081">
    <property type="entry name" value="GDHRDH"/>
</dbReference>
<dbReference type="Gene3D" id="3.40.50.720">
    <property type="entry name" value="NAD(P)-binding Rossmann-like Domain"/>
    <property type="match status" value="1"/>
</dbReference>
<evidence type="ECO:0000256" key="2">
    <source>
        <dbReference type="ARBA" id="ARBA00023002"/>
    </source>
</evidence>
<name>A0ABU4B4E5_9NOCA</name>
<dbReference type="InterPro" id="IPR036291">
    <property type="entry name" value="NAD(P)-bd_dom_sf"/>
</dbReference>
<gene>
    <name evidence="3" type="ORF">R3P95_22650</name>
</gene>
<dbReference type="Proteomes" id="UP001185899">
    <property type="component" value="Unassembled WGS sequence"/>
</dbReference>
<proteinExistence type="inferred from homology"/>
<comment type="similarity">
    <text evidence="1">Belongs to the short-chain dehydrogenases/reductases (SDR) family.</text>
</comment>
<evidence type="ECO:0000256" key="1">
    <source>
        <dbReference type="ARBA" id="ARBA00006484"/>
    </source>
</evidence>
<accession>A0ABU4B4E5</accession>
<dbReference type="Pfam" id="PF00106">
    <property type="entry name" value="adh_short"/>
    <property type="match status" value="1"/>
</dbReference>
<protein>
    <submittedName>
        <fullName evidence="3">SDR family NAD(P)-dependent oxidoreductase</fullName>
    </submittedName>
</protein>
<evidence type="ECO:0000313" key="3">
    <source>
        <dbReference type="EMBL" id="MDV6233365.1"/>
    </source>
</evidence>
<evidence type="ECO:0000313" key="4">
    <source>
        <dbReference type="Proteomes" id="UP001185899"/>
    </source>
</evidence>
<dbReference type="SUPFAM" id="SSF51735">
    <property type="entry name" value="NAD(P)-binding Rossmann-fold domains"/>
    <property type="match status" value="1"/>
</dbReference>
<sequence length="309" mass="32897">MTRIVTPFGADATADEVSEGIDLSGNRAIVTGGASGIGIETARTLARRGARVTLAVRDVVAARRVAAEIVADTEYSEIDVRELDLTDTASVRAFVDAWDEPLDLLVNNAGVMAIQELTLVENTWERQFATNFLGHFALTTGLHDALRLADGARVVSVASSAHLFSPIVFDDIDFRFRPYDPLQAYGQSKTAVVLFGVAATSRWADDGITVNSVNPGAIATSLQRHVGGTLATPIELQKTPAQGASTSVMVATSGQLDGIGGRYFNDNREAIAVDHRPTDITELANSVASYALDLDVAERLWAIAARAVE</sequence>
<dbReference type="InterPro" id="IPR002347">
    <property type="entry name" value="SDR_fam"/>
</dbReference>
<reference evidence="3 4" key="1">
    <citation type="submission" date="2023-10" db="EMBL/GenBank/DDBJ databases">
        <title>Development of a sustainable strategy for remediation of hydrocarbon-contaminated territories based on the waste exchange concept.</title>
        <authorList>
            <person name="Krivoruchko A."/>
        </authorList>
    </citation>
    <scope>NUCLEOTIDE SEQUENCE [LARGE SCALE GENOMIC DNA]</scope>
    <source>
        <strain evidence="3 4">IEGM 1322</strain>
    </source>
</reference>
<comment type="caution">
    <text evidence="3">The sequence shown here is derived from an EMBL/GenBank/DDBJ whole genome shotgun (WGS) entry which is preliminary data.</text>
</comment>
<dbReference type="PANTHER" id="PTHR24320">
    <property type="entry name" value="RETINOL DEHYDROGENASE"/>
    <property type="match status" value="1"/>
</dbReference>